<name>A0A6G0Z2N5_APHCR</name>
<dbReference type="AlphaFoldDB" id="A0A6G0Z2N5"/>
<evidence type="ECO:0000313" key="1">
    <source>
        <dbReference type="EMBL" id="KAF0764707.1"/>
    </source>
</evidence>
<feature type="non-terminal residue" evidence="1">
    <location>
        <position position="1"/>
    </location>
</feature>
<dbReference type="EMBL" id="VUJU01001570">
    <property type="protein sequence ID" value="KAF0764707.1"/>
    <property type="molecule type" value="Genomic_DNA"/>
</dbReference>
<dbReference type="Proteomes" id="UP000478052">
    <property type="component" value="Unassembled WGS sequence"/>
</dbReference>
<accession>A0A6G0Z2N5</accession>
<evidence type="ECO:0000313" key="2">
    <source>
        <dbReference type="Proteomes" id="UP000478052"/>
    </source>
</evidence>
<reference evidence="1 2" key="1">
    <citation type="submission" date="2019-08" db="EMBL/GenBank/DDBJ databases">
        <title>Whole genome of Aphis craccivora.</title>
        <authorList>
            <person name="Voronova N.V."/>
            <person name="Shulinski R.S."/>
            <person name="Bandarenka Y.V."/>
            <person name="Zhorov D.G."/>
            <person name="Warner D."/>
        </authorList>
    </citation>
    <scope>NUCLEOTIDE SEQUENCE [LARGE SCALE GENOMIC DNA]</scope>
    <source>
        <strain evidence="1">180601</strain>
        <tissue evidence="1">Whole Body</tissue>
    </source>
</reference>
<comment type="caution">
    <text evidence="1">The sequence shown here is derived from an EMBL/GenBank/DDBJ whole genome shotgun (WGS) entry which is preliminary data.</text>
</comment>
<sequence length="54" mass="6663">LFKYVTKFLFQSSSLVIDLTKYENRYRSQCNYLLSKKLFELFFKQFKIIIKNNI</sequence>
<organism evidence="1 2">
    <name type="scientific">Aphis craccivora</name>
    <name type="common">Cowpea aphid</name>
    <dbReference type="NCBI Taxonomy" id="307492"/>
    <lineage>
        <taxon>Eukaryota</taxon>
        <taxon>Metazoa</taxon>
        <taxon>Ecdysozoa</taxon>
        <taxon>Arthropoda</taxon>
        <taxon>Hexapoda</taxon>
        <taxon>Insecta</taxon>
        <taxon>Pterygota</taxon>
        <taxon>Neoptera</taxon>
        <taxon>Paraneoptera</taxon>
        <taxon>Hemiptera</taxon>
        <taxon>Sternorrhyncha</taxon>
        <taxon>Aphidomorpha</taxon>
        <taxon>Aphidoidea</taxon>
        <taxon>Aphididae</taxon>
        <taxon>Aphidini</taxon>
        <taxon>Aphis</taxon>
        <taxon>Aphis</taxon>
    </lineage>
</organism>
<keyword evidence="2" id="KW-1185">Reference proteome</keyword>
<gene>
    <name evidence="1" type="ORF">FWK35_00002825</name>
</gene>
<protein>
    <submittedName>
        <fullName evidence="1">Uncharacterized protein</fullName>
    </submittedName>
</protein>
<proteinExistence type="predicted"/>